<dbReference type="Proteomes" id="UP000075787">
    <property type="component" value="Unassembled WGS sequence"/>
</dbReference>
<dbReference type="AlphaFoldDB" id="A0A162L5I5"/>
<dbReference type="InterPro" id="IPR006626">
    <property type="entry name" value="PbH1"/>
</dbReference>
<protein>
    <recommendedName>
        <fullName evidence="3">Pectate lyase superfamily protein domain-containing protein</fullName>
    </recommendedName>
</protein>
<dbReference type="SUPFAM" id="SSF51126">
    <property type="entry name" value="Pectin lyase-like"/>
    <property type="match status" value="2"/>
</dbReference>
<evidence type="ECO:0000313" key="2">
    <source>
        <dbReference type="Proteomes" id="UP000075787"/>
    </source>
</evidence>
<dbReference type="SMART" id="SM00710">
    <property type="entry name" value="PbH1"/>
    <property type="match status" value="4"/>
</dbReference>
<dbReference type="InterPro" id="IPR011050">
    <property type="entry name" value="Pectin_lyase_fold/virulence"/>
</dbReference>
<reference evidence="1 2" key="1">
    <citation type="submission" date="2015-12" db="EMBL/GenBank/DDBJ databases">
        <title>Genome sequence of Tistrella mobilis MCCC 1A02139.</title>
        <authorList>
            <person name="Lu L."/>
            <person name="Lai Q."/>
            <person name="Shao Z."/>
            <person name="Qian P."/>
        </authorList>
    </citation>
    <scope>NUCLEOTIDE SEQUENCE [LARGE SCALE GENOMIC DNA]</scope>
    <source>
        <strain evidence="1 2">MCCC 1A02139</strain>
    </source>
</reference>
<comment type="caution">
    <text evidence="1">The sequence shown here is derived from an EMBL/GenBank/DDBJ whole genome shotgun (WGS) entry which is preliminary data.</text>
</comment>
<evidence type="ECO:0008006" key="3">
    <source>
        <dbReference type="Google" id="ProtNLM"/>
    </source>
</evidence>
<evidence type="ECO:0000313" key="1">
    <source>
        <dbReference type="EMBL" id="KYO53437.1"/>
    </source>
</evidence>
<dbReference type="GeneID" id="97242926"/>
<proteinExistence type="predicted"/>
<dbReference type="Gene3D" id="2.160.20.10">
    <property type="entry name" value="Single-stranded right-handed beta-helix, Pectin lyase-like"/>
    <property type="match status" value="1"/>
</dbReference>
<organism evidence="1 2">
    <name type="scientific">Tistrella mobilis</name>
    <dbReference type="NCBI Taxonomy" id="171437"/>
    <lineage>
        <taxon>Bacteria</taxon>
        <taxon>Pseudomonadati</taxon>
        <taxon>Pseudomonadota</taxon>
        <taxon>Alphaproteobacteria</taxon>
        <taxon>Geminicoccales</taxon>
        <taxon>Geminicoccaceae</taxon>
        <taxon>Tistrella</taxon>
    </lineage>
</organism>
<name>A0A162L5I5_9PROT</name>
<sequence>MTTVTNIVALLALTPATGDVVRVLGYHTPGDGGGGLFRWNGAAVGVPNGGTILGTIGTAGRWFRNLDIASEVDIRWFGARGDGVTDDTDAIQRCLDACPANGRVRIPPANQAPEGTEPRHYYLVSDGDDDGVCLRVARADITIQGTGDGFRRPNLRIFEAGKTILAFTGAARGNAVTGVGFVGDVYFDMKGLGTTSTGILFERSGGDANTLADVDSQIKTCLFQSLRHGILLYGRNVQIDDNAFIACCNGVRLAPLPNNDPAVNSKVTLRGIRITNNRFHICGFRLQNPILYSAPSVRYYYDPAVDGGVAEFSAIYVEPDWSGGGSASSTWLGPNLITDNFCDYSTRFYVGPANYGMISGNVVYQVVTNPADTDNPGAINLLTSPNEPHETGHWSVQGNSISVNGGQTEFEDGPAIWCDAAAGMIQGNTISSGGDGIAFGSQSRAVTVIGNLVQAVGQKSPNGSYASLRLAGADHIVTQNTMRQRSGTWADHAIVNAGTDVTIGTNHILPAHFREDLISTP</sequence>
<gene>
    <name evidence="1" type="ORF">AUP44_03580</name>
</gene>
<dbReference type="OrthoDB" id="5461292at2"/>
<dbReference type="RefSeq" id="WP_062763599.1">
    <property type="nucleotide sequence ID" value="NZ_CP121045.1"/>
</dbReference>
<accession>A0A162L5I5</accession>
<dbReference type="EMBL" id="LPZR01000113">
    <property type="protein sequence ID" value="KYO53437.1"/>
    <property type="molecule type" value="Genomic_DNA"/>
</dbReference>
<dbReference type="InterPro" id="IPR012334">
    <property type="entry name" value="Pectin_lyas_fold"/>
</dbReference>